<evidence type="ECO:0000313" key="1">
    <source>
        <dbReference type="EMBL" id="SDZ56570.1"/>
    </source>
</evidence>
<reference evidence="1 2" key="1">
    <citation type="submission" date="2016-10" db="EMBL/GenBank/DDBJ databases">
        <authorList>
            <person name="de Groot N.N."/>
        </authorList>
    </citation>
    <scope>NUCLEOTIDE SEQUENCE [LARGE SCALE GENOMIC DNA]</scope>
    <source>
        <strain evidence="1 2">CGMCC 4.3491</strain>
    </source>
</reference>
<dbReference type="CDD" id="cd00093">
    <property type="entry name" value="HTH_XRE"/>
    <property type="match status" value="1"/>
</dbReference>
<dbReference type="STRING" id="381665.SAMN05216554_0054"/>
<accession>A0A1H3U282</accession>
<dbReference type="GO" id="GO:0003677">
    <property type="term" value="F:DNA binding"/>
    <property type="evidence" value="ECO:0007669"/>
    <property type="project" value="InterPro"/>
</dbReference>
<name>A0A1H3U282_9MICO</name>
<organism evidence="1 2">
    <name type="scientific">Herbiconiux ginsengi</name>
    <dbReference type="NCBI Taxonomy" id="381665"/>
    <lineage>
        <taxon>Bacteria</taxon>
        <taxon>Bacillati</taxon>
        <taxon>Actinomycetota</taxon>
        <taxon>Actinomycetes</taxon>
        <taxon>Micrococcales</taxon>
        <taxon>Microbacteriaceae</taxon>
        <taxon>Herbiconiux</taxon>
    </lineage>
</organism>
<dbReference type="Gene3D" id="1.10.260.40">
    <property type="entry name" value="lambda repressor-like DNA-binding domains"/>
    <property type="match status" value="1"/>
</dbReference>
<proteinExistence type="predicted"/>
<protein>
    <submittedName>
        <fullName evidence="1">Uncharacterized protein</fullName>
    </submittedName>
</protein>
<keyword evidence="2" id="KW-1185">Reference proteome</keyword>
<dbReference type="InterPro" id="IPR010982">
    <property type="entry name" value="Lambda_DNA-bd_dom_sf"/>
</dbReference>
<gene>
    <name evidence="1" type="ORF">SAMN05216554_0054</name>
</gene>
<dbReference type="AlphaFoldDB" id="A0A1H3U282"/>
<sequence>MRLVNGIDVKTSQMPRTLHARAYRDAGKWWTIEIPELTSTGPNGSTIVAIGGAVALKDVDQAARDLAAVWLDVDDDQIVVDVTVELPEAAATMWAEANENEEHSREAAAAAARLRREAVQTLKKSGLTQADVARALGLSAQRISQLSH</sequence>
<dbReference type="InterPro" id="IPR001387">
    <property type="entry name" value="Cro/C1-type_HTH"/>
</dbReference>
<dbReference type="Proteomes" id="UP000198891">
    <property type="component" value="Unassembled WGS sequence"/>
</dbReference>
<evidence type="ECO:0000313" key="2">
    <source>
        <dbReference type="Proteomes" id="UP000198891"/>
    </source>
</evidence>
<dbReference type="EMBL" id="FNPZ01000010">
    <property type="protein sequence ID" value="SDZ56570.1"/>
    <property type="molecule type" value="Genomic_DNA"/>
</dbReference>